<keyword evidence="3" id="KW-1185">Reference proteome</keyword>
<accession>A0A238ZX95</accession>
<name>A0A238ZX95_9ACTN</name>
<protein>
    <recommendedName>
        <fullName evidence="4">Ig-like domain-containing protein</fullName>
    </recommendedName>
</protein>
<feature type="chain" id="PRO_5012963866" description="Ig-like domain-containing protein" evidence="1">
    <location>
        <begin position="29"/>
        <end position="349"/>
    </location>
</feature>
<evidence type="ECO:0008006" key="4">
    <source>
        <dbReference type="Google" id="ProtNLM"/>
    </source>
</evidence>
<keyword evidence="1" id="KW-0732">Signal</keyword>
<dbReference type="EMBL" id="FZNR01000006">
    <property type="protein sequence ID" value="SNR87621.1"/>
    <property type="molecule type" value="Genomic_DNA"/>
</dbReference>
<evidence type="ECO:0000313" key="2">
    <source>
        <dbReference type="EMBL" id="SNR87621.1"/>
    </source>
</evidence>
<evidence type="ECO:0000256" key="1">
    <source>
        <dbReference type="SAM" id="SignalP"/>
    </source>
</evidence>
<gene>
    <name evidence="2" type="ORF">SAMN06264365_106361</name>
</gene>
<dbReference type="Proteomes" id="UP000198415">
    <property type="component" value="Unassembled WGS sequence"/>
</dbReference>
<feature type="signal peptide" evidence="1">
    <location>
        <begin position="1"/>
        <end position="28"/>
    </location>
</feature>
<sequence>MLFRRNAVLAALAGFALAAVSVPAPALADRGAVDQFNRTTSLDIPREGRNVLVVEKSLDLAAGEARHLRGRLEAVSSTTGTVAMNATLICNDQAGTKVGSSATSSRNHEGSDASYKDTGHLPLYVDMLFVAPAAGTYLCGLYGLTDVSNATDYHLAVVTGGKTWLQVSAEDQPGANWWRGPACSSSGDSVSCTYLGTSAKADTFVFYNDGSTPVKWRHAPGATAVQALANVTVTTCYQGTKSCAGVPESERLARTATSSSSVSFRMDVIQLDAAGSHTCRLTQTTPVTNKISDEAHHYVTYLSLPSVPVDSSCGDQFLLRVYVKHLSGSPIKIDGQQSTSLTNGIMMNL</sequence>
<dbReference type="AlphaFoldDB" id="A0A238ZX95"/>
<reference evidence="2 3" key="1">
    <citation type="submission" date="2017-06" db="EMBL/GenBank/DDBJ databases">
        <authorList>
            <person name="Kim H.J."/>
            <person name="Triplett B.A."/>
        </authorList>
    </citation>
    <scope>NUCLEOTIDE SEQUENCE [LARGE SCALE GENOMIC DNA]</scope>
    <source>
        <strain evidence="2 3">DSM 43151</strain>
    </source>
</reference>
<proteinExistence type="predicted"/>
<evidence type="ECO:0000313" key="3">
    <source>
        <dbReference type="Proteomes" id="UP000198415"/>
    </source>
</evidence>
<organism evidence="2 3">
    <name type="scientific">Actinoplanes regularis</name>
    <dbReference type="NCBI Taxonomy" id="52697"/>
    <lineage>
        <taxon>Bacteria</taxon>
        <taxon>Bacillati</taxon>
        <taxon>Actinomycetota</taxon>
        <taxon>Actinomycetes</taxon>
        <taxon>Micromonosporales</taxon>
        <taxon>Micromonosporaceae</taxon>
        <taxon>Actinoplanes</taxon>
    </lineage>
</organism>